<reference evidence="3" key="1">
    <citation type="journal article" date="2021" name="Nat. Commun.">
        <title>Genetic determinants of endophytism in the Arabidopsis root mycobiome.</title>
        <authorList>
            <person name="Mesny F."/>
            <person name="Miyauchi S."/>
            <person name="Thiergart T."/>
            <person name="Pickel B."/>
            <person name="Atanasova L."/>
            <person name="Karlsson M."/>
            <person name="Huettel B."/>
            <person name="Barry K.W."/>
            <person name="Haridas S."/>
            <person name="Chen C."/>
            <person name="Bauer D."/>
            <person name="Andreopoulos W."/>
            <person name="Pangilinan J."/>
            <person name="LaButti K."/>
            <person name="Riley R."/>
            <person name="Lipzen A."/>
            <person name="Clum A."/>
            <person name="Drula E."/>
            <person name="Henrissat B."/>
            <person name="Kohler A."/>
            <person name="Grigoriev I.V."/>
            <person name="Martin F.M."/>
            <person name="Hacquard S."/>
        </authorList>
    </citation>
    <scope>NUCLEOTIDE SEQUENCE</scope>
    <source>
        <strain evidence="3">MPI-SDFR-AT-0120</strain>
    </source>
</reference>
<feature type="region of interest" description="Disordered" evidence="1">
    <location>
        <begin position="396"/>
        <end position="419"/>
    </location>
</feature>
<dbReference type="AlphaFoldDB" id="A0A8K0R6B0"/>
<sequence length="419" mass="46726">MAKIEAGRSTRADGKSGKERVRAAQRKGIKLIAASSSISGAGMLIAYSSKRPKQFRSRSAGGATCSIRQNAFLLNVPSTMCSNCEEKQAPQEAARTGSNGPTMPQPVAGQKRELPTFLSMDQTQIEIILESGSPTVFMVYKELLSFHSPYFQKAIKGSSSDKERVSLRLAGVDENIFRLFQFWLFAQATREESGPPRKKRVIADRGMYNPALKNANDWRVPLDILFGDVRNYYDLFAKLFVFGVQYNVPQLRRDVMTVLVELDKQLEASHRPLCSQLSILEVCELLPDKAPFRRYIARRVALAAFSKEDNKTRRQRFKSIGADFTSDVLYAILAMPTDQLLTRSLKMAAQAVCDYHDHKSFEGEIACEARRSVDGTFYVSFLRACMSEVDKEEQTLRKECDDDTGEGTGEITGVSSGSG</sequence>
<comment type="caution">
    <text evidence="3">The sequence shown here is derived from an EMBL/GenBank/DDBJ whole genome shotgun (WGS) entry which is preliminary data.</text>
</comment>
<proteinExistence type="predicted"/>
<gene>
    <name evidence="3" type="ORF">FB567DRAFT_549095</name>
</gene>
<feature type="region of interest" description="Disordered" evidence="1">
    <location>
        <begin position="1"/>
        <end position="22"/>
    </location>
</feature>
<keyword evidence="4" id="KW-1185">Reference proteome</keyword>
<feature type="compositionally biased region" description="Gly residues" evidence="1">
    <location>
        <begin position="406"/>
        <end position="419"/>
    </location>
</feature>
<feature type="domain" description="BTB" evidence="2">
    <location>
        <begin position="125"/>
        <end position="193"/>
    </location>
</feature>
<dbReference type="EMBL" id="JAGMVJ010000009">
    <property type="protein sequence ID" value="KAH7087848.1"/>
    <property type="molecule type" value="Genomic_DNA"/>
</dbReference>
<accession>A0A8K0R6B0</accession>
<dbReference type="InterPro" id="IPR011333">
    <property type="entry name" value="SKP1/BTB/POZ_sf"/>
</dbReference>
<dbReference type="Gene3D" id="3.30.710.10">
    <property type="entry name" value="Potassium Channel Kv1.1, Chain A"/>
    <property type="match status" value="1"/>
</dbReference>
<dbReference type="PROSITE" id="PS50097">
    <property type="entry name" value="BTB"/>
    <property type="match status" value="1"/>
</dbReference>
<dbReference type="InterPro" id="IPR000210">
    <property type="entry name" value="BTB/POZ_dom"/>
</dbReference>
<organism evidence="3 4">
    <name type="scientific">Paraphoma chrysanthemicola</name>
    <dbReference type="NCBI Taxonomy" id="798071"/>
    <lineage>
        <taxon>Eukaryota</taxon>
        <taxon>Fungi</taxon>
        <taxon>Dikarya</taxon>
        <taxon>Ascomycota</taxon>
        <taxon>Pezizomycotina</taxon>
        <taxon>Dothideomycetes</taxon>
        <taxon>Pleosporomycetidae</taxon>
        <taxon>Pleosporales</taxon>
        <taxon>Pleosporineae</taxon>
        <taxon>Phaeosphaeriaceae</taxon>
        <taxon>Paraphoma</taxon>
    </lineage>
</organism>
<protein>
    <recommendedName>
        <fullName evidence="2">BTB domain-containing protein</fullName>
    </recommendedName>
</protein>
<evidence type="ECO:0000256" key="1">
    <source>
        <dbReference type="SAM" id="MobiDB-lite"/>
    </source>
</evidence>
<evidence type="ECO:0000313" key="3">
    <source>
        <dbReference type="EMBL" id="KAH7087848.1"/>
    </source>
</evidence>
<dbReference type="OrthoDB" id="194443at2759"/>
<name>A0A8K0R6B0_9PLEO</name>
<evidence type="ECO:0000259" key="2">
    <source>
        <dbReference type="PROSITE" id="PS50097"/>
    </source>
</evidence>
<dbReference type="Proteomes" id="UP000813461">
    <property type="component" value="Unassembled WGS sequence"/>
</dbReference>
<evidence type="ECO:0000313" key="4">
    <source>
        <dbReference type="Proteomes" id="UP000813461"/>
    </source>
</evidence>